<dbReference type="EMBL" id="JACHJS010000001">
    <property type="protein sequence ID" value="MBB4964432.1"/>
    <property type="molecule type" value="Genomic_DNA"/>
</dbReference>
<feature type="domain" description="DUF397" evidence="1">
    <location>
        <begin position="2"/>
        <end position="53"/>
    </location>
</feature>
<dbReference type="InterPro" id="IPR007278">
    <property type="entry name" value="DUF397"/>
</dbReference>
<organism evidence="2 3">
    <name type="scientific">Saccharothrix violaceirubra</name>
    <dbReference type="NCBI Taxonomy" id="413306"/>
    <lineage>
        <taxon>Bacteria</taxon>
        <taxon>Bacillati</taxon>
        <taxon>Actinomycetota</taxon>
        <taxon>Actinomycetes</taxon>
        <taxon>Pseudonocardiales</taxon>
        <taxon>Pseudonocardiaceae</taxon>
        <taxon>Saccharothrix</taxon>
    </lineage>
</organism>
<gene>
    <name evidence="2" type="ORF">F4559_001791</name>
</gene>
<reference evidence="2 3" key="1">
    <citation type="submission" date="2020-08" db="EMBL/GenBank/DDBJ databases">
        <title>Sequencing the genomes of 1000 actinobacteria strains.</title>
        <authorList>
            <person name="Klenk H.-P."/>
        </authorList>
    </citation>
    <scope>NUCLEOTIDE SEQUENCE [LARGE SCALE GENOMIC DNA]</scope>
    <source>
        <strain evidence="2 3">DSM 45084</strain>
    </source>
</reference>
<dbReference type="Pfam" id="PF04149">
    <property type="entry name" value="DUF397"/>
    <property type="match status" value="1"/>
</dbReference>
<evidence type="ECO:0000313" key="2">
    <source>
        <dbReference type="EMBL" id="MBB4964432.1"/>
    </source>
</evidence>
<protein>
    <recommendedName>
        <fullName evidence="1">DUF397 domain-containing protein</fullName>
    </recommendedName>
</protein>
<name>A0A7W7T0N2_9PSEU</name>
<sequence>MRWRKSTRSSNVANCVELATTPDALLVRDSKRPDGPVLAFPRAALAPFLRTARGGRPDFTVRSGLQV</sequence>
<evidence type="ECO:0000259" key="1">
    <source>
        <dbReference type="Pfam" id="PF04149"/>
    </source>
</evidence>
<dbReference type="RefSeq" id="WP_184667441.1">
    <property type="nucleotide sequence ID" value="NZ_BAABAI010000012.1"/>
</dbReference>
<accession>A0A7W7T0N2</accession>
<proteinExistence type="predicted"/>
<dbReference type="Proteomes" id="UP000542674">
    <property type="component" value="Unassembled WGS sequence"/>
</dbReference>
<dbReference type="AlphaFoldDB" id="A0A7W7T0N2"/>
<comment type="caution">
    <text evidence="2">The sequence shown here is derived from an EMBL/GenBank/DDBJ whole genome shotgun (WGS) entry which is preliminary data.</text>
</comment>
<keyword evidence="3" id="KW-1185">Reference proteome</keyword>
<evidence type="ECO:0000313" key="3">
    <source>
        <dbReference type="Proteomes" id="UP000542674"/>
    </source>
</evidence>